<evidence type="ECO:0000259" key="2">
    <source>
        <dbReference type="PROSITE" id="PS51084"/>
    </source>
</evidence>
<keyword evidence="3" id="KW-0489">Methyltransferase</keyword>
<gene>
    <name evidence="3" type="ORF">ACFYTH_08585</name>
</gene>
<sequence>MTWQTERVRSALRGTNPTVLARLPESFAVIGDVQFLPGYCVLLTDTPQVSRLSDLPRPRRIRYLEAVDRLATAVELVCARFDDQFTRVNIEILGNRDPYLHTHIWPRYRWEPDSYRRSPVWLYPREWWHDPEQALGARHDVLRAAITGELVGN</sequence>
<dbReference type="GO" id="GO:0008168">
    <property type="term" value="F:methyltransferase activity"/>
    <property type="evidence" value="ECO:0007669"/>
    <property type="project" value="UniProtKB-KW"/>
</dbReference>
<organism evidence="3 4">
    <name type="scientific">Nocardia africana</name>
    <dbReference type="NCBI Taxonomy" id="134964"/>
    <lineage>
        <taxon>Bacteria</taxon>
        <taxon>Bacillati</taxon>
        <taxon>Actinomycetota</taxon>
        <taxon>Actinomycetes</taxon>
        <taxon>Mycobacteriales</taxon>
        <taxon>Nocardiaceae</taxon>
        <taxon>Nocardia</taxon>
    </lineage>
</organism>
<keyword evidence="3" id="KW-0808">Transferase</keyword>
<protein>
    <submittedName>
        <fullName evidence="3">HIT family protein</fullName>
        <ecNumber evidence="3">2.1.1.-</ecNumber>
    </submittedName>
</protein>
<dbReference type="Proteomes" id="UP001601521">
    <property type="component" value="Unassembled WGS sequence"/>
</dbReference>
<dbReference type="RefSeq" id="WP_387250261.1">
    <property type="nucleotide sequence ID" value="NZ_JBIALX010000003.1"/>
</dbReference>
<dbReference type="Gene3D" id="3.30.428.10">
    <property type="entry name" value="HIT-like"/>
    <property type="match status" value="1"/>
</dbReference>
<comment type="caution">
    <text evidence="3">The sequence shown here is derived from an EMBL/GenBank/DDBJ whole genome shotgun (WGS) entry which is preliminary data.</text>
</comment>
<evidence type="ECO:0000256" key="1">
    <source>
        <dbReference type="PROSITE-ProRule" id="PRU00464"/>
    </source>
</evidence>
<proteinExistence type="predicted"/>
<dbReference type="SUPFAM" id="SSF54197">
    <property type="entry name" value="HIT-like"/>
    <property type="match status" value="1"/>
</dbReference>
<reference evidence="3 4" key="1">
    <citation type="submission" date="2024-10" db="EMBL/GenBank/DDBJ databases">
        <title>The Natural Products Discovery Center: Release of the First 8490 Sequenced Strains for Exploring Actinobacteria Biosynthetic Diversity.</title>
        <authorList>
            <person name="Kalkreuter E."/>
            <person name="Kautsar S.A."/>
            <person name="Yang D."/>
            <person name="Bader C.D."/>
            <person name="Teijaro C.N."/>
            <person name="Fluegel L."/>
            <person name="Davis C.M."/>
            <person name="Simpson J.R."/>
            <person name="Lauterbach L."/>
            <person name="Steele A.D."/>
            <person name="Gui C."/>
            <person name="Meng S."/>
            <person name="Li G."/>
            <person name="Viehrig K."/>
            <person name="Ye F."/>
            <person name="Su P."/>
            <person name="Kiefer A.F."/>
            <person name="Nichols A."/>
            <person name="Cepeda A.J."/>
            <person name="Yan W."/>
            <person name="Fan B."/>
            <person name="Jiang Y."/>
            <person name="Adhikari A."/>
            <person name="Zheng C.-J."/>
            <person name="Schuster L."/>
            <person name="Cowan T.M."/>
            <person name="Smanski M.J."/>
            <person name="Chevrette M.G."/>
            <person name="De Carvalho L.P.S."/>
            <person name="Shen B."/>
        </authorList>
    </citation>
    <scope>NUCLEOTIDE SEQUENCE [LARGE SCALE GENOMIC DNA]</scope>
    <source>
        <strain evidence="3 4">NPDC004550</strain>
    </source>
</reference>
<dbReference type="InterPro" id="IPR036265">
    <property type="entry name" value="HIT-like_sf"/>
</dbReference>
<feature type="domain" description="HIT" evidence="2">
    <location>
        <begin position="7"/>
        <end position="116"/>
    </location>
</feature>
<dbReference type="GO" id="GO:0032259">
    <property type="term" value="P:methylation"/>
    <property type="evidence" value="ECO:0007669"/>
    <property type="project" value="UniProtKB-KW"/>
</dbReference>
<dbReference type="InterPro" id="IPR011146">
    <property type="entry name" value="HIT-like"/>
</dbReference>
<evidence type="ECO:0000313" key="3">
    <source>
        <dbReference type="EMBL" id="MFF0453412.1"/>
    </source>
</evidence>
<keyword evidence="4" id="KW-1185">Reference proteome</keyword>
<accession>A0ABW6NFV1</accession>
<comment type="caution">
    <text evidence="1">Lacks conserved residue(s) required for the propagation of feature annotation.</text>
</comment>
<dbReference type="EMBL" id="JBIALX010000003">
    <property type="protein sequence ID" value="MFF0453412.1"/>
    <property type="molecule type" value="Genomic_DNA"/>
</dbReference>
<dbReference type="PROSITE" id="PS51084">
    <property type="entry name" value="HIT_2"/>
    <property type="match status" value="1"/>
</dbReference>
<name>A0ABW6NFV1_9NOCA</name>
<evidence type="ECO:0000313" key="4">
    <source>
        <dbReference type="Proteomes" id="UP001601521"/>
    </source>
</evidence>
<dbReference type="EC" id="2.1.1.-" evidence="3"/>